<dbReference type="SUPFAM" id="SSF81301">
    <property type="entry name" value="Nucleotidyltransferase"/>
    <property type="match status" value="1"/>
</dbReference>
<dbReference type="Pfam" id="PF10335">
    <property type="entry name" value="DUF294_C"/>
    <property type="match status" value="1"/>
</dbReference>
<dbReference type="PANTHER" id="PTHR43080">
    <property type="entry name" value="CBS DOMAIN-CONTAINING PROTEIN CBSX3, MITOCHONDRIAL"/>
    <property type="match status" value="1"/>
</dbReference>
<keyword evidence="6" id="KW-1185">Reference proteome</keyword>
<name>F2NPP4_MARHT</name>
<feature type="domain" description="CBS" evidence="4">
    <location>
        <begin position="215"/>
        <end position="271"/>
    </location>
</feature>
<dbReference type="eggNOG" id="COG2905">
    <property type="taxonomic scope" value="Bacteria"/>
</dbReference>
<dbReference type="InterPro" id="IPR051257">
    <property type="entry name" value="Diverse_CBS-Domain"/>
</dbReference>
<dbReference type="PROSITE" id="PS51371">
    <property type="entry name" value="CBS"/>
    <property type="match status" value="2"/>
</dbReference>
<feature type="domain" description="CBS" evidence="4">
    <location>
        <begin position="152"/>
        <end position="209"/>
    </location>
</feature>
<reference evidence="5 6" key="1">
    <citation type="journal article" date="2012" name="Stand. Genomic Sci.">
        <title>Complete genome sequence of the aerobic, heterotroph Marinithermus hydrothermalis type strain (T1(T)) from a deep-sea hydrothermal vent chimney.</title>
        <authorList>
            <person name="Copeland A."/>
            <person name="Gu W."/>
            <person name="Yasawong M."/>
            <person name="Lapidus A."/>
            <person name="Lucas S."/>
            <person name="Deshpande S."/>
            <person name="Pagani I."/>
            <person name="Tapia R."/>
            <person name="Cheng J.F."/>
            <person name="Goodwin L.A."/>
            <person name="Pitluck S."/>
            <person name="Liolios K."/>
            <person name="Ivanova N."/>
            <person name="Mavromatis K."/>
            <person name="Mikhailova N."/>
            <person name="Pati A."/>
            <person name="Chen A."/>
            <person name="Palaniappan K."/>
            <person name="Land M."/>
            <person name="Pan C."/>
            <person name="Brambilla E.M."/>
            <person name="Rohde M."/>
            <person name="Tindall B.J."/>
            <person name="Sikorski J."/>
            <person name="Goker M."/>
            <person name="Detter J.C."/>
            <person name="Bristow J."/>
            <person name="Eisen J.A."/>
            <person name="Markowitz V."/>
            <person name="Hugenholtz P."/>
            <person name="Kyrpides N.C."/>
            <person name="Klenk H.P."/>
            <person name="Woyke T."/>
        </authorList>
    </citation>
    <scope>NUCLEOTIDE SEQUENCE [LARGE SCALE GENOMIC DNA]</scope>
    <source>
        <strain evidence="6">DSM 14884 / JCM 11576 / T1</strain>
    </source>
</reference>
<evidence type="ECO:0000313" key="6">
    <source>
        <dbReference type="Proteomes" id="UP000007030"/>
    </source>
</evidence>
<dbReference type="InterPro" id="IPR046342">
    <property type="entry name" value="CBS_dom_sf"/>
</dbReference>
<dbReference type="CDD" id="cd00038">
    <property type="entry name" value="CAP_ED"/>
    <property type="match status" value="1"/>
</dbReference>
<dbReference type="AlphaFoldDB" id="F2NPP4"/>
<dbReference type="InterPro" id="IPR000644">
    <property type="entry name" value="CBS_dom"/>
</dbReference>
<evidence type="ECO:0000259" key="3">
    <source>
        <dbReference type="PROSITE" id="PS50042"/>
    </source>
</evidence>
<proteinExistence type="predicted"/>
<dbReference type="RefSeq" id="WP_013704591.1">
    <property type="nucleotide sequence ID" value="NC_015387.1"/>
</dbReference>
<dbReference type="PROSITE" id="PS50042">
    <property type="entry name" value="CNMP_BINDING_3"/>
    <property type="match status" value="1"/>
</dbReference>
<dbReference type="HOGENOM" id="CLU_027866_1_0_0"/>
<feature type="domain" description="Cyclic nucleotide-binding" evidence="3">
    <location>
        <begin position="12"/>
        <end position="111"/>
    </location>
</feature>
<dbReference type="STRING" id="869210.Marky_1813"/>
<dbReference type="Pfam" id="PF00027">
    <property type="entry name" value="cNMP_binding"/>
    <property type="match status" value="1"/>
</dbReference>
<dbReference type="InterPro" id="IPR043519">
    <property type="entry name" value="NT_sf"/>
</dbReference>
<dbReference type="Pfam" id="PF00571">
    <property type="entry name" value="CBS"/>
    <property type="match status" value="2"/>
</dbReference>
<dbReference type="PANTHER" id="PTHR43080:SF2">
    <property type="entry name" value="CBS DOMAIN-CONTAINING PROTEIN"/>
    <property type="match status" value="1"/>
</dbReference>
<dbReference type="SMART" id="SM00100">
    <property type="entry name" value="cNMP"/>
    <property type="match status" value="1"/>
</dbReference>
<organism evidence="5 6">
    <name type="scientific">Marinithermus hydrothermalis (strain DSM 14884 / JCM 11576 / T1)</name>
    <dbReference type="NCBI Taxonomy" id="869210"/>
    <lineage>
        <taxon>Bacteria</taxon>
        <taxon>Thermotogati</taxon>
        <taxon>Deinococcota</taxon>
        <taxon>Deinococci</taxon>
        <taxon>Thermales</taxon>
        <taxon>Thermaceae</taxon>
        <taxon>Marinithermus</taxon>
    </lineage>
</organism>
<dbReference type="InterPro" id="IPR000595">
    <property type="entry name" value="cNMP-bd_dom"/>
</dbReference>
<dbReference type="SUPFAM" id="SSF81593">
    <property type="entry name" value="Nucleotidyltransferase substrate binding subunit/domain"/>
    <property type="match status" value="1"/>
</dbReference>
<evidence type="ECO:0000313" key="5">
    <source>
        <dbReference type="EMBL" id="AEB12545.1"/>
    </source>
</evidence>
<dbReference type="SMART" id="SM00116">
    <property type="entry name" value="CBS"/>
    <property type="match status" value="2"/>
</dbReference>
<evidence type="ECO:0000256" key="2">
    <source>
        <dbReference type="PROSITE-ProRule" id="PRU00703"/>
    </source>
</evidence>
<dbReference type="InterPro" id="IPR018821">
    <property type="entry name" value="DUF294_put_nucleoTrafse_sb-bd"/>
</dbReference>
<dbReference type="EMBL" id="CP002630">
    <property type="protein sequence ID" value="AEB12545.1"/>
    <property type="molecule type" value="Genomic_DNA"/>
</dbReference>
<dbReference type="Pfam" id="PF03445">
    <property type="entry name" value="DUF294"/>
    <property type="match status" value="1"/>
</dbReference>
<gene>
    <name evidence="5" type="ordered locus">Marky_1813</name>
</gene>
<dbReference type="KEGG" id="mhd:Marky_1813"/>
<sequence>MEPLEFLKRTPPFDALPPEVLDRVAEGLEVVYHPAGTRVLVRGGAPSRYLYVIRKGAVRLERAGRVALHLEEGEVFGYPSLLSGEPPAFDVVVEEDLLAYRVRREVFARLLEHPAFAAFFLKGLAERLKEVPVFPAPSSLGGLDFSQPVRRLVRGPPVFVPAEATVGEAARRMREHRISSVLVAGEALGILTDRDLRNRVLARGLGAATPVRAVMTAPAKTLPAGSSVFEALEFMLAEGVHHLPLVEGERVVGVVTDTDLLRHQAKNPLYLLRRLERTRDPEGLEGYALELAGVVEALLAGGLGVREIGRSVSALNDTLLRVLLRLAERRLGPPPVPYAWVVLGSEGRAEQLLLTDQDNALVYAEASPEAQAYFARLAEDVVQGLLRAGFPPCPGGYMATRWRYPLEAWRARFQRWVAAPDPQALLEAGIFFDFRAVHGGLSLEPLEAVLAEAADQRRFLAHLARAALAFRPPLTLFRRIREEEGGVDVKRGGIAPIVGLARVYALEARARARNTLERLEAARQAGVLSAAGAEVLAEAFGFLQKLRLRAQLVALGRGEAVGNRVRLEALSPLERRHLKEAFLAVREAQEAAALRYQTAWLG</sequence>
<protein>
    <submittedName>
        <fullName evidence="5">CBS domain and cyclic nucleotide-regulated nucleotidyltransferase</fullName>
    </submittedName>
</protein>
<dbReference type="CDD" id="cd04587">
    <property type="entry name" value="CBS_pair_CAP-ED_NT_Pol-beta-like_DUF294_assoc"/>
    <property type="match status" value="1"/>
</dbReference>
<dbReference type="Proteomes" id="UP000007030">
    <property type="component" value="Chromosome"/>
</dbReference>
<dbReference type="CDD" id="cd05401">
    <property type="entry name" value="NT_GlnE_GlnD_like"/>
    <property type="match status" value="1"/>
</dbReference>
<dbReference type="InterPro" id="IPR005105">
    <property type="entry name" value="GlnD_Uridyltrans_N"/>
</dbReference>
<evidence type="ECO:0000256" key="1">
    <source>
        <dbReference type="ARBA" id="ARBA00023122"/>
    </source>
</evidence>
<dbReference type="InterPro" id="IPR018490">
    <property type="entry name" value="cNMP-bd_dom_sf"/>
</dbReference>
<dbReference type="Gene3D" id="2.60.120.10">
    <property type="entry name" value="Jelly Rolls"/>
    <property type="match status" value="1"/>
</dbReference>
<dbReference type="OrthoDB" id="9810963at2"/>
<dbReference type="SUPFAM" id="SSF51206">
    <property type="entry name" value="cAMP-binding domain-like"/>
    <property type="match status" value="1"/>
</dbReference>
<accession>F2NPP4</accession>
<dbReference type="InterPro" id="IPR014710">
    <property type="entry name" value="RmlC-like_jellyroll"/>
</dbReference>
<dbReference type="Gene3D" id="3.10.580.10">
    <property type="entry name" value="CBS-domain"/>
    <property type="match status" value="1"/>
</dbReference>
<keyword evidence="1 2" id="KW-0129">CBS domain</keyword>
<dbReference type="SUPFAM" id="SSF54631">
    <property type="entry name" value="CBS-domain pair"/>
    <property type="match status" value="1"/>
</dbReference>
<evidence type="ECO:0000259" key="4">
    <source>
        <dbReference type="PROSITE" id="PS51371"/>
    </source>
</evidence>
<dbReference type="GO" id="GO:0008773">
    <property type="term" value="F:[protein-PII] uridylyltransferase activity"/>
    <property type="evidence" value="ECO:0007669"/>
    <property type="project" value="InterPro"/>
</dbReference>